<dbReference type="GO" id="GO:0008237">
    <property type="term" value="F:metallopeptidase activity"/>
    <property type="evidence" value="ECO:0007669"/>
    <property type="project" value="InterPro"/>
</dbReference>
<keyword evidence="4" id="KW-0677">Repeat</keyword>
<dbReference type="EMBL" id="CP035913">
    <property type="protein sequence ID" value="QBE62276.1"/>
    <property type="molecule type" value="Genomic_DNA"/>
</dbReference>
<organism evidence="8 9">
    <name type="scientific">Pseudoduganella lutea</name>
    <dbReference type="NCBI Taxonomy" id="321985"/>
    <lineage>
        <taxon>Bacteria</taxon>
        <taxon>Pseudomonadati</taxon>
        <taxon>Pseudomonadota</taxon>
        <taxon>Betaproteobacteria</taxon>
        <taxon>Burkholderiales</taxon>
        <taxon>Oxalobacteraceae</taxon>
        <taxon>Telluria group</taxon>
        <taxon>Pseudoduganella</taxon>
    </lineage>
</organism>
<dbReference type="Pfam" id="PF13946">
    <property type="entry name" value="DUF4214"/>
    <property type="match status" value="1"/>
</dbReference>
<dbReference type="PRINTS" id="PR00313">
    <property type="entry name" value="CABNDNGRPT"/>
</dbReference>
<dbReference type="PROSITE" id="PS00330">
    <property type="entry name" value="HEMOLYSIN_CALCIUM"/>
    <property type="match status" value="1"/>
</dbReference>
<evidence type="ECO:0000256" key="5">
    <source>
        <dbReference type="ARBA" id="ARBA00023026"/>
    </source>
</evidence>
<dbReference type="SMART" id="SM00235">
    <property type="entry name" value="ZnMc"/>
    <property type="match status" value="1"/>
</dbReference>
<dbReference type="SUPFAM" id="SSF51120">
    <property type="entry name" value="beta-Roll"/>
    <property type="match status" value="1"/>
</dbReference>
<dbReference type="GO" id="GO:0005509">
    <property type="term" value="F:calcium ion binding"/>
    <property type="evidence" value="ECO:0007669"/>
    <property type="project" value="InterPro"/>
</dbReference>
<evidence type="ECO:0000256" key="6">
    <source>
        <dbReference type="ARBA" id="ARBA00023136"/>
    </source>
</evidence>
<protein>
    <submittedName>
        <fullName evidence="8">DUF4214 domain-containing protein</fullName>
    </submittedName>
</protein>
<proteinExistence type="inferred from homology"/>
<keyword evidence="5" id="KW-0843">Virulence</keyword>
<sequence>MPTVSDISNPTTLSGQAHIDALLEPYAVRWNYQTVNPPNTIYYSFSLAGYTPPSENEYVPGELSEVSDIQQDGIRLAVEYVASVTGIEFLETGSAAVADIHFANADIGEDFAGYAWWQSWYRHEGETLTGYMADGVVYMDNARYEEYNAVPLPGGFAYELVLHELGHILGLKHPFDGDILLPDHLDSTDHTLMSYTSHAGAYSVFSEYDLAALKWLYGGDGLGGNFGLGTPGRYVAGTAANDTLAGGDGNDKLEGEAGHDKLDGGAGFDIVLYAGARADHAITRTAQGYTVSGPGGTDTVVNAERIDFADTMVALDSDGAGGQAYRLYQAAFDRKPDTIGLGYWIDAMDKGLGLRDVAAHFIASEEFASLYGGARPDNAVFVDRLYANILHRAPEQGGYAYWTGVLAQGADRAEVLAAFSESGENREAVAKLIGNGFDYTAWVTEM</sequence>
<dbReference type="Proteomes" id="UP000290637">
    <property type="component" value="Chromosome"/>
</dbReference>
<gene>
    <name evidence="8" type="ORF">EWM63_04150</name>
</gene>
<keyword evidence="3" id="KW-0800">Toxin</keyword>
<dbReference type="KEGG" id="plue:EWM63_04150"/>
<evidence type="ECO:0000313" key="8">
    <source>
        <dbReference type="EMBL" id="QBE62276.1"/>
    </source>
</evidence>
<dbReference type="Pfam" id="PF00353">
    <property type="entry name" value="HemolysinCabind"/>
    <property type="match status" value="1"/>
</dbReference>
<dbReference type="GO" id="GO:0008270">
    <property type="term" value="F:zinc ion binding"/>
    <property type="evidence" value="ECO:0007669"/>
    <property type="project" value="InterPro"/>
</dbReference>
<dbReference type="InterPro" id="IPR018511">
    <property type="entry name" value="Hemolysin-typ_Ca-bd_CS"/>
</dbReference>
<evidence type="ECO:0000256" key="3">
    <source>
        <dbReference type="ARBA" id="ARBA00022656"/>
    </source>
</evidence>
<dbReference type="InterPro" id="IPR001343">
    <property type="entry name" value="Hemolysn_Ca-bd"/>
</dbReference>
<evidence type="ECO:0000256" key="1">
    <source>
        <dbReference type="ARBA" id="ARBA00004370"/>
    </source>
</evidence>
<dbReference type="AlphaFoldDB" id="A0A4P6KTZ6"/>
<dbReference type="GO" id="GO:0006508">
    <property type="term" value="P:proteolysis"/>
    <property type="evidence" value="ECO:0007669"/>
    <property type="project" value="InterPro"/>
</dbReference>
<dbReference type="InterPro" id="IPR025282">
    <property type="entry name" value="DUF4214"/>
</dbReference>
<name>A0A4P6KTZ6_9BURK</name>
<keyword evidence="9" id="KW-1185">Reference proteome</keyword>
<dbReference type="Gene3D" id="1.10.3130.20">
    <property type="entry name" value="Phycobilisome linker domain"/>
    <property type="match status" value="1"/>
</dbReference>
<dbReference type="InterPro" id="IPR011049">
    <property type="entry name" value="Serralysin-like_metalloprot_C"/>
</dbReference>
<reference evidence="8 9" key="1">
    <citation type="submission" date="2019-02" db="EMBL/GenBank/DDBJ databases">
        <title>Draft Genome Sequences of Six Type Strains of the Genus Massilia.</title>
        <authorList>
            <person name="Miess H."/>
            <person name="Frediansyhah A."/>
            <person name="Gross H."/>
        </authorList>
    </citation>
    <scope>NUCLEOTIDE SEQUENCE [LARGE SCALE GENOMIC DNA]</scope>
    <source>
        <strain evidence="8 9">DSM 17473</strain>
    </source>
</reference>
<evidence type="ECO:0000259" key="7">
    <source>
        <dbReference type="SMART" id="SM00235"/>
    </source>
</evidence>
<accession>A0A4P6KTZ6</accession>
<dbReference type="RefSeq" id="WP_130185412.1">
    <property type="nucleotide sequence ID" value="NZ_CP035913.1"/>
</dbReference>
<dbReference type="GO" id="GO:0090729">
    <property type="term" value="F:toxin activity"/>
    <property type="evidence" value="ECO:0007669"/>
    <property type="project" value="UniProtKB-KW"/>
</dbReference>
<dbReference type="GO" id="GO:0016020">
    <property type="term" value="C:membrane"/>
    <property type="evidence" value="ECO:0007669"/>
    <property type="project" value="UniProtKB-SubCell"/>
</dbReference>
<evidence type="ECO:0000256" key="4">
    <source>
        <dbReference type="ARBA" id="ARBA00022737"/>
    </source>
</evidence>
<dbReference type="GO" id="GO:0005576">
    <property type="term" value="C:extracellular region"/>
    <property type="evidence" value="ECO:0007669"/>
    <property type="project" value="InterPro"/>
</dbReference>
<comment type="similarity">
    <text evidence="2">Belongs to the peptidase M10B family.</text>
</comment>
<dbReference type="OrthoDB" id="480426at2"/>
<dbReference type="InterPro" id="IPR038255">
    <property type="entry name" value="PBS_linker_sf"/>
</dbReference>
<feature type="domain" description="Peptidase metallopeptidase" evidence="7">
    <location>
        <begin position="26"/>
        <end position="219"/>
    </location>
</feature>
<dbReference type="InterPro" id="IPR003995">
    <property type="entry name" value="RTX_toxin_determinant-A"/>
</dbReference>
<dbReference type="Gene3D" id="3.40.390.10">
    <property type="entry name" value="Collagenase (Catalytic Domain)"/>
    <property type="match status" value="1"/>
</dbReference>
<dbReference type="PRINTS" id="PR01488">
    <property type="entry name" value="RTXTOXINA"/>
</dbReference>
<comment type="subcellular location">
    <subcellularLocation>
        <location evidence="1">Membrane</location>
    </subcellularLocation>
</comment>
<evidence type="ECO:0000256" key="2">
    <source>
        <dbReference type="ARBA" id="ARBA00009490"/>
    </source>
</evidence>
<dbReference type="InterPro" id="IPR006026">
    <property type="entry name" value="Peptidase_Metallo"/>
</dbReference>
<evidence type="ECO:0000313" key="9">
    <source>
        <dbReference type="Proteomes" id="UP000290637"/>
    </source>
</evidence>
<keyword evidence="6" id="KW-0472">Membrane</keyword>
<dbReference type="InterPro" id="IPR024079">
    <property type="entry name" value="MetalloPept_cat_dom_sf"/>
</dbReference>
<dbReference type="SUPFAM" id="SSF55486">
    <property type="entry name" value="Metalloproteases ('zincins'), catalytic domain"/>
    <property type="match status" value="1"/>
</dbReference>